<evidence type="ECO:0000313" key="8">
    <source>
        <dbReference type="EMBL" id="KAF5359160.1"/>
    </source>
</evidence>
<evidence type="ECO:0000256" key="2">
    <source>
        <dbReference type="ARBA" id="ARBA00022771"/>
    </source>
</evidence>
<feature type="compositionally biased region" description="Basic residues" evidence="5">
    <location>
        <begin position="436"/>
        <end position="447"/>
    </location>
</feature>
<dbReference type="Gene3D" id="1.10.287.110">
    <property type="entry name" value="DnaJ domain"/>
    <property type="match status" value="1"/>
</dbReference>
<dbReference type="SMART" id="SM00355">
    <property type="entry name" value="ZnF_C2H2"/>
    <property type="match status" value="2"/>
</dbReference>
<name>A0A8H5G6K5_9AGAR</name>
<dbReference type="SMART" id="SM00271">
    <property type="entry name" value="DnaJ"/>
    <property type="match status" value="1"/>
</dbReference>
<feature type="domain" description="C2H2-type" evidence="7">
    <location>
        <begin position="523"/>
        <end position="552"/>
    </location>
</feature>
<evidence type="ECO:0000256" key="4">
    <source>
        <dbReference type="PROSITE-ProRule" id="PRU00042"/>
    </source>
</evidence>
<feature type="compositionally biased region" description="Acidic residues" evidence="5">
    <location>
        <begin position="371"/>
        <end position="388"/>
    </location>
</feature>
<dbReference type="Pfam" id="PF21884">
    <property type="entry name" value="ZUO1-like_ZHD"/>
    <property type="match status" value="1"/>
</dbReference>
<dbReference type="Pfam" id="PF00226">
    <property type="entry name" value="DnaJ"/>
    <property type="match status" value="1"/>
</dbReference>
<feature type="region of interest" description="Disordered" evidence="5">
    <location>
        <begin position="547"/>
        <end position="566"/>
    </location>
</feature>
<dbReference type="GO" id="GO:0005737">
    <property type="term" value="C:cytoplasm"/>
    <property type="evidence" value="ECO:0007669"/>
    <property type="project" value="TreeGrafter"/>
</dbReference>
<evidence type="ECO:0000256" key="5">
    <source>
        <dbReference type="SAM" id="MobiDB-lite"/>
    </source>
</evidence>
<dbReference type="InterPro" id="IPR018253">
    <property type="entry name" value="DnaJ_domain_CS"/>
</dbReference>
<evidence type="ECO:0000259" key="6">
    <source>
        <dbReference type="PROSITE" id="PS50076"/>
    </source>
</evidence>
<dbReference type="InterPro" id="IPR054076">
    <property type="entry name" value="ZUO1-like_ZHD"/>
</dbReference>
<feature type="region of interest" description="Disordered" evidence="5">
    <location>
        <begin position="1"/>
        <end position="20"/>
    </location>
</feature>
<dbReference type="OrthoDB" id="5894at2759"/>
<feature type="region of interest" description="Disordered" evidence="5">
    <location>
        <begin position="259"/>
        <end position="289"/>
    </location>
</feature>
<dbReference type="InterPro" id="IPR036869">
    <property type="entry name" value="J_dom_sf"/>
</dbReference>
<evidence type="ECO:0000256" key="3">
    <source>
        <dbReference type="ARBA" id="ARBA00022833"/>
    </source>
</evidence>
<dbReference type="Gene3D" id="3.30.160.60">
    <property type="entry name" value="Classic Zinc Finger"/>
    <property type="match status" value="1"/>
</dbReference>
<dbReference type="PROSITE" id="PS00636">
    <property type="entry name" value="DNAJ_1"/>
    <property type="match status" value="1"/>
</dbReference>
<dbReference type="InterPro" id="IPR022755">
    <property type="entry name" value="Znf_C2H2_jaz"/>
</dbReference>
<feature type="compositionally biased region" description="Basic and acidic residues" evidence="5">
    <location>
        <begin position="1"/>
        <end position="13"/>
    </location>
</feature>
<dbReference type="PANTHER" id="PTHR44029">
    <property type="entry name" value="DNAJ HOMOLOG SUBFAMILY C MEMBER 21"/>
    <property type="match status" value="1"/>
</dbReference>
<dbReference type="GO" id="GO:0008270">
    <property type="term" value="F:zinc ion binding"/>
    <property type="evidence" value="ECO:0007669"/>
    <property type="project" value="UniProtKB-KW"/>
</dbReference>
<evidence type="ECO:0000259" key="7">
    <source>
        <dbReference type="PROSITE" id="PS50157"/>
    </source>
</evidence>
<protein>
    <recommendedName>
        <fullName evidence="10">DnaJ-domain-containing protein</fullName>
    </recommendedName>
</protein>
<feature type="domain" description="J" evidence="6">
    <location>
        <begin position="21"/>
        <end position="87"/>
    </location>
</feature>
<reference evidence="8 9" key="1">
    <citation type="journal article" date="2020" name="ISME J.">
        <title>Uncovering the hidden diversity of litter-decomposition mechanisms in mushroom-forming fungi.</title>
        <authorList>
            <person name="Floudas D."/>
            <person name="Bentzer J."/>
            <person name="Ahren D."/>
            <person name="Johansson T."/>
            <person name="Persson P."/>
            <person name="Tunlid A."/>
        </authorList>
    </citation>
    <scope>NUCLEOTIDE SEQUENCE [LARGE SCALE GENOMIC DNA]</scope>
    <source>
        <strain evidence="8 9">CBS 146.42</strain>
    </source>
</reference>
<dbReference type="GO" id="GO:0003676">
    <property type="term" value="F:nucleic acid binding"/>
    <property type="evidence" value="ECO:0007669"/>
    <property type="project" value="InterPro"/>
</dbReference>
<dbReference type="Pfam" id="PF12171">
    <property type="entry name" value="zf-C2H2_jaz"/>
    <property type="match status" value="1"/>
</dbReference>
<feature type="compositionally biased region" description="Low complexity" evidence="5">
    <location>
        <begin position="261"/>
        <end position="273"/>
    </location>
</feature>
<accession>A0A8H5G6K5</accession>
<dbReference type="PROSITE" id="PS50076">
    <property type="entry name" value="DNAJ_2"/>
    <property type="match status" value="1"/>
</dbReference>
<dbReference type="EMBL" id="JAACJO010000004">
    <property type="protein sequence ID" value="KAF5359160.1"/>
    <property type="molecule type" value="Genomic_DNA"/>
</dbReference>
<proteinExistence type="predicted"/>
<dbReference type="SUPFAM" id="SSF57667">
    <property type="entry name" value="beta-beta-alpha zinc fingers"/>
    <property type="match status" value="1"/>
</dbReference>
<dbReference type="AlphaFoldDB" id="A0A8H5G6K5"/>
<dbReference type="SMART" id="SM00451">
    <property type="entry name" value="ZnF_U1"/>
    <property type="match status" value="1"/>
</dbReference>
<feature type="compositionally biased region" description="Polar residues" evidence="5">
    <location>
        <begin position="402"/>
        <end position="412"/>
    </location>
</feature>
<dbReference type="InterPro" id="IPR051964">
    <property type="entry name" value="Chaperone_stress_response"/>
</dbReference>
<feature type="region of interest" description="Disordered" evidence="5">
    <location>
        <begin position="361"/>
        <end position="523"/>
    </location>
</feature>
<dbReference type="InterPro" id="IPR036236">
    <property type="entry name" value="Znf_C2H2_sf"/>
</dbReference>
<feature type="compositionally biased region" description="Basic and acidic residues" evidence="5">
    <location>
        <begin position="511"/>
        <end position="523"/>
    </location>
</feature>
<feature type="domain" description="C2H2-type" evidence="7">
    <location>
        <begin position="324"/>
        <end position="353"/>
    </location>
</feature>
<feature type="compositionally biased region" description="Basic and acidic residues" evidence="5">
    <location>
        <begin position="423"/>
        <end position="435"/>
    </location>
</feature>
<gene>
    <name evidence="8" type="ORF">D9756_003179</name>
</gene>
<keyword evidence="2 4" id="KW-0863">Zinc-finger</keyword>
<evidence type="ECO:0008006" key="10">
    <source>
        <dbReference type="Google" id="ProtNLM"/>
    </source>
</evidence>
<dbReference type="InterPro" id="IPR001623">
    <property type="entry name" value="DnaJ_domain"/>
</dbReference>
<sequence length="566" mass="64483">MGARESRAAHDGADGADAPEDYYQLLEVEETATQDEIRRSFRRLALLHHPDKNHTNIEEATKRFASIQQAYEVLSDEQERAWYDSHKASLAPEPDAETVFQDVKHGAPPSRARDRGLTERHIERFFDPTIWKDFGDGPDSFFTIYRNLFSRLQSEEAWFSGPVDYPSFGYSTWSWSPSSKGQDEEAAKHFYAFWLNFSTEKDFIWDEKWNLSEAPDRRVRRLMEKENKKARDDSRKGYNDIVKALVKFIRKRDPRYKAHLAQQASSSQSKSTSNEANQQDTAAALRRAQASENYVEQEWQKVDSRHLHVDLEWAVAEGGDDEEWECVVCNKTFRSEAAWDSHERSKKHLKEVERLQRQMLKEDEAFGLEGEAGEDLEPENAVDGEESAATDAKGTPEPPRSMTPSVRSQSEVPETPEENSELPTREVSPESDQPKGKKQKKGSRSKKGTLEPMSKTERRAVRRNQQQFGLDGEVPELNGASEGQPEEAEGEAASQVPELSKRDKRRAKQAKKAEDAATPNKDIRCHVCAETFQSKTKLFNHINETGHALAEPATAAQKSRQKGKKK</sequence>
<dbReference type="PROSITE" id="PS00028">
    <property type="entry name" value="ZINC_FINGER_C2H2_1"/>
    <property type="match status" value="2"/>
</dbReference>
<dbReference type="CDD" id="cd06257">
    <property type="entry name" value="DnaJ"/>
    <property type="match status" value="1"/>
</dbReference>
<dbReference type="InterPro" id="IPR013087">
    <property type="entry name" value="Znf_C2H2_type"/>
</dbReference>
<organism evidence="8 9">
    <name type="scientific">Leucocoprinus leucothites</name>
    <dbReference type="NCBI Taxonomy" id="201217"/>
    <lineage>
        <taxon>Eukaryota</taxon>
        <taxon>Fungi</taxon>
        <taxon>Dikarya</taxon>
        <taxon>Basidiomycota</taxon>
        <taxon>Agaricomycotina</taxon>
        <taxon>Agaricomycetes</taxon>
        <taxon>Agaricomycetidae</taxon>
        <taxon>Agaricales</taxon>
        <taxon>Agaricineae</taxon>
        <taxon>Agaricaceae</taxon>
        <taxon>Leucocoprinus</taxon>
    </lineage>
</organism>
<evidence type="ECO:0000313" key="9">
    <source>
        <dbReference type="Proteomes" id="UP000559027"/>
    </source>
</evidence>
<keyword evidence="1" id="KW-0479">Metal-binding</keyword>
<dbReference type="PRINTS" id="PR00625">
    <property type="entry name" value="JDOMAIN"/>
</dbReference>
<dbReference type="Proteomes" id="UP000559027">
    <property type="component" value="Unassembled WGS sequence"/>
</dbReference>
<dbReference type="PROSITE" id="PS50157">
    <property type="entry name" value="ZINC_FINGER_C2H2_2"/>
    <property type="match status" value="2"/>
</dbReference>
<dbReference type="PANTHER" id="PTHR44029:SF1">
    <property type="entry name" value="DNAJ HOMOLOG SUBFAMILY C MEMBER 21"/>
    <property type="match status" value="1"/>
</dbReference>
<keyword evidence="9" id="KW-1185">Reference proteome</keyword>
<keyword evidence="3" id="KW-0862">Zinc</keyword>
<comment type="caution">
    <text evidence="8">The sequence shown here is derived from an EMBL/GenBank/DDBJ whole genome shotgun (WGS) entry which is preliminary data.</text>
</comment>
<dbReference type="InterPro" id="IPR003604">
    <property type="entry name" value="Matrin/U1-like-C_Znf_C2H2"/>
</dbReference>
<dbReference type="SUPFAM" id="SSF46565">
    <property type="entry name" value="Chaperone J-domain"/>
    <property type="match status" value="1"/>
</dbReference>
<evidence type="ECO:0000256" key="1">
    <source>
        <dbReference type="ARBA" id="ARBA00022723"/>
    </source>
</evidence>